<evidence type="ECO:0008006" key="3">
    <source>
        <dbReference type="Google" id="ProtNLM"/>
    </source>
</evidence>
<protein>
    <recommendedName>
        <fullName evidence="3">Tetratricopeptide repeat protein</fullName>
    </recommendedName>
</protein>
<comment type="caution">
    <text evidence="1">The sequence shown here is derived from an EMBL/GenBank/DDBJ whole genome shotgun (WGS) entry which is preliminary data.</text>
</comment>
<organism evidence="1 2">
    <name type="scientific">Dyella kyungheensis</name>
    <dbReference type="NCBI Taxonomy" id="1242174"/>
    <lineage>
        <taxon>Bacteria</taxon>
        <taxon>Pseudomonadati</taxon>
        <taxon>Pseudomonadota</taxon>
        <taxon>Gammaproteobacteria</taxon>
        <taxon>Lysobacterales</taxon>
        <taxon>Rhodanobacteraceae</taxon>
        <taxon>Dyella</taxon>
    </lineage>
</organism>
<proteinExistence type="predicted"/>
<evidence type="ECO:0000313" key="1">
    <source>
        <dbReference type="EMBL" id="MBM7120255.1"/>
    </source>
</evidence>
<sequence length="107" mass="11322">MNELLIANLRAQCGGPRDGALLRFSLGNALLAAGDAAGSIVEFRQALAFDAGYSAAWKLLGKACLAIDDSAGAADAWRQGISVAQTRGDKQAEKEMTVFLRRVENQP</sequence>
<accession>A0ABS2JMI8</accession>
<keyword evidence="2" id="KW-1185">Reference proteome</keyword>
<dbReference type="Gene3D" id="1.25.40.10">
    <property type="entry name" value="Tetratricopeptide repeat domain"/>
    <property type="match status" value="1"/>
</dbReference>
<gene>
    <name evidence="1" type="ORF">ISP20_03700</name>
</gene>
<dbReference type="Proteomes" id="UP001430065">
    <property type="component" value="Unassembled WGS sequence"/>
</dbReference>
<evidence type="ECO:0000313" key="2">
    <source>
        <dbReference type="Proteomes" id="UP001430065"/>
    </source>
</evidence>
<dbReference type="EMBL" id="JADIKC010000002">
    <property type="protein sequence ID" value="MBM7120255.1"/>
    <property type="molecule type" value="Genomic_DNA"/>
</dbReference>
<name>A0ABS2JMI8_9GAMM</name>
<reference evidence="1 2" key="1">
    <citation type="submission" date="2020-10" db="EMBL/GenBank/DDBJ databases">
        <title>Phylogeny of dyella-like bacteria.</title>
        <authorList>
            <person name="Fu J."/>
        </authorList>
    </citation>
    <scope>NUCLEOTIDE SEQUENCE [LARGE SCALE GENOMIC DNA]</scope>
    <source>
        <strain evidence="1 2">THG-B117</strain>
    </source>
</reference>
<dbReference type="InterPro" id="IPR011990">
    <property type="entry name" value="TPR-like_helical_dom_sf"/>
</dbReference>
<dbReference type="SUPFAM" id="SSF48452">
    <property type="entry name" value="TPR-like"/>
    <property type="match status" value="1"/>
</dbReference>
<dbReference type="RefSeq" id="WP_204634724.1">
    <property type="nucleotide sequence ID" value="NZ_JADIKC010000002.1"/>
</dbReference>